<feature type="compositionally biased region" description="Polar residues" evidence="1">
    <location>
        <begin position="480"/>
        <end position="497"/>
    </location>
</feature>
<dbReference type="PANTHER" id="PTHR10663:SF373">
    <property type="entry name" value="PH AND SEC7 DOMAIN-CONTAINING PROTEIN C11E3.11C"/>
    <property type="match status" value="1"/>
</dbReference>
<accession>K2RKQ2</accession>
<feature type="compositionally biased region" description="Low complexity" evidence="1">
    <location>
        <begin position="718"/>
        <end position="730"/>
    </location>
</feature>
<dbReference type="OrthoDB" id="2157641at2759"/>
<feature type="compositionally biased region" description="Basic and acidic residues" evidence="1">
    <location>
        <begin position="1563"/>
        <end position="1583"/>
    </location>
</feature>
<sequence>MEARDPYLPPQASNHCAKADMPSSAVHGAMRDQSPPRTPTQHKGKAPMRALDTHAAHQETTFFEDETPVDKRRSGATELSIMSRDSHDLHFRDVTRESVVDNMLLSLDQLPNGGATFPSHFGGLYNSFHDDDEPYHSSVTRFSPPPLFRSPQHNHSPSLASEYEVHDDSSSRYSSQHSRGRRSNSTHNFRTDLDRIESMGSRGYASARMSSDTPRKPLYGEGSVAQHSRGAGRKGSKGSSASSVDYGYSTQIIPPGSRRSNRSSSFDNIYDRRPFHADEMSPTSAYDSILNRGRPNVFDYAAYDAAPTPTVPTGMRRYGDPPSSAPGYDYVPQQSPFGSLPVHVPAVPAPSSRRNSIRSSSSKGPWNGKARGPDASIRAQATEFVNAVNIRELPPIPAFADTTQSKPSTPQSREPPKERRGFFSRVFGGGRSQTAQEPRPAAPQLPPLETRSPEQAKRPSTTPAQNNFSQTGRTAARSGSIISAQKSNAADPQQPRTLTKKNSSFFRRRKKSVTEEPPPPPMPLQVQRAADIGSSVLPSPASNSLRNAMKDYLGDQPAATPREAYYDSREQQSPIDDGNDHPGGFSPEYTPHKDATIRAVKPGSRGTDDSVPPAVGDLHHLHNATQDSPKYKLKVKRGKGASGRAHDDASSFLADSSEHEDRNSNLATPSKNQAMYSAEQSRRPATSPAAQHQSTGKEPFGSRQRANVGEKRAEAHTSSSSSAQQYSAYSDAPEGEDDGWVITAPSRKETNGDDVNGKNNRVWLEPTSSEEKLDEPASLSLPLEGAKSSQRALQSPADQSPITPSEAYHSASSLPIVQVEGGDVRTSAEVERTAPATSSDEPTEEDREKAQQIYDGDESFVGKGRAAAWLGEKTPVSARCRKAYMEIYEWTGFSILLAMRDLCNRLVLKGETQEVDRVLDSFANRWCECNPNHGFKSPGAVHTICYSLLLLNTDLHMADIESKMTRGQFVKNTLPTIRRVVDAELEEASENAHAQSRSVTPFDDPMTPISPTFDNGERPSVDLNTKRSKNRLSIRPAIALRMDSDGCPTNPDSGTGDACTVLVKAPFDGPMKAWEFQVEIVLKEFYNSIKNQKLPLHGVETTPAQSSNNLSVGGMLRRTPSVLSKAPSDTTSYRGRHSELRSATSRWNSKTRSRPKLYPNSTIGSSRTSLDDQSVFSPAGSSKWSTYSIGKTGTSMSVDSLGTHFAAPDYQQSIGFANALSQAIIREGNEESHTIASYEEFGRTAPMLEDESLELHGPPWAKEGILKHKHHLEALDKKYKDRNWNEVFAVIEKGYMKVFTFNMNAKSMRSKAKRRPSTGGVVGGGNWTDNAEELHSFLLRQTLASALPPPGYSKTRPHVFALSLPTGAVHLFQAGTAEIVKEYVQTANYWSARLSKEPLVGGVSNIEYGWSDSVINPALIGRPESSPTTSNVGMPRPSIQSSIRSSMDHGTIRPRLPGDKVVLSDWTPPAQSMMASNLMEVDQHKALSAYVKNVEDELQRHQELRAPMMIAYSPRHPNAAKAMANFEKKSAYLLRELVKFKTYIDALNVANDTKDKIYKEREERLKADEAAKQEVDKEAGETNRDEDDMSDPALPHSVGRLLRAFDSSDN</sequence>
<dbReference type="GO" id="GO:0005085">
    <property type="term" value="F:guanyl-nucleotide exchange factor activity"/>
    <property type="evidence" value="ECO:0007669"/>
    <property type="project" value="InterPro"/>
</dbReference>
<dbReference type="STRING" id="1126212.K2RKQ2"/>
<dbReference type="PANTHER" id="PTHR10663">
    <property type="entry name" value="GUANYL-NUCLEOTIDE EXCHANGE FACTOR"/>
    <property type="match status" value="1"/>
</dbReference>
<dbReference type="SUPFAM" id="SSF50729">
    <property type="entry name" value="PH domain-like"/>
    <property type="match status" value="1"/>
</dbReference>
<proteinExistence type="predicted"/>
<feature type="region of interest" description="Disordered" evidence="1">
    <location>
        <begin position="311"/>
        <end position="373"/>
    </location>
</feature>
<dbReference type="HOGENOM" id="CLU_001772_0_0_1"/>
<dbReference type="InterPro" id="IPR011993">
    <property type="entry name" value="PH-like_dom_sf"/>
</dbReference>
<feature type="domain" description="SEC7" evidence="2">
    <location>
        <begin position="839"/>
        <end position="991"/>
    </location>
</feature>
<dbReference type="GO" id="GO:0032012">
    <property type="term" value="P:regulation of ARF protein signal transduction"/>
    <property type="evidence" value="ECO:0007669"/>
    <property type="project" value="InterPro"/>
</dbReference>
<evidence type="ECO:0000313" key="3">
    <source>
        <dbReference type="EMBL" id="EKG10739.1"/>
    </source>
</evidence>
<dbReference type="InterPro" id="IPR035999">
    <property type="entry name" value="Sec7_dom_sf"/>
</dbReference>
<dbReference type="PROSITE" id="PS50190">
    <property type="entry name" value="SEC7"/>
    <property type="match status" value="1"/>
</dbReference>
<dbReference type="InterPro" id="IPR041681">
    <property type="entry name" value="PH_9"/>
</dbReference>
<organism evidence="3 4">
    <name type="scientific">Macrophomina phaseolina (strain MS6)</name>
    <name type="common">Charcoal rot fungus</name>
    <dbReference type="NCBI Taxonomy" id="1126212"/>
    <lineage>
        <taxon>Eukaryota</taxon>
        <taxon>Fungi</taxon>
        <taxon>Dikarya</taxon>
        <taxon>Ascomycota</taxon>
        <taxon>Pezizomycotina</taxon>
        <taxon>Dothideomycetes</taxon>
        <taxon>Dothideomycetes incertae sedis</taxon>
        <taxon>Botryosphaeriales</taxon>
        <taxon>Botryosphaeriaceae</taxon>
        <taxon>Macrophomina</taxon>
    </lineage>
</organism>
<feature type="compositionally biased region" description="Polar residues" evidence="1">
    <location>
        <begin position="787"/>
        <end position="803"/>
    </location>
</feature>
<feature type="region of interest" description="Disordered" evidence="1">
    <location>
        <begin position="134"/>
        <end position="267"/>
    </location>
</feature>
<feature type="region of interest" description="Disordered" evidence="1">
    <location>
        <begin position="397"/>
        <end position="850"/>
    </location>
</feature>
<evidence type="ECO:0000259" key="2">
    <source>
        <dbReference type="PROSITE" id="PS50190"/>
    </source>
</evidence>
<feature type="compositionally biased region" description="Polar residues" evidence="1">
    <location>
        <begin position="664"/>
        <end position="679"/>
    </location>
</feature>
<dbReference type="Gene3D" id="2.30.29.30">
    <property type="entry name" value="Pleckstrin-homology domain (PH domain)/Phosphotyrosine-binding domain (PTB)"/>
    <property type="match status" value="1"/>
</dbReference>
<dbReference type="InParanoid" id="K2RKQ2"/>
<feature type="compositionally biased region" description="Polar residues" evidence="1">
    <location>
        <begin position="401"/>
        <end position="412"/>
    </location>
</feature>
<dbReference type="Proteomes" id="UP000007129">
    <property type="component" value="Unassembled WGS sequence"/>
</dbReference>
<feature type="compositionally biased region" description="Low complexity" evidence="1">
    <location>
        <begin position="1434"/>
        <end position="1445"/>
    </location>
</feature>
<feature type="compositionally biased region" description="Polar residues" evidence="1">
    <location>
        <begin position="458"/>
        <end position="473"/>
    </location>
</feature>
<dbReference type="InterPro" id="IPR023394">
    <property type="entry name" value="Sec7_C_sf"/>
</dbReference>
<dbReference type="SMART" id="SM00222">
    <property type="entry name" value="Sec7"/>
    <property type="match status" value="1"/>
</dbReference>
<feature type="region of interest" description="Disordered" evidence="1">
    <location>
        <begin position="1"/>
        <end position="50"/>
    </location>
</feature>
<dbReference type="Gene3D" id="1.10.1000.11">
    <property type="entry name" value="Arf Nucleotide-binding Site Opener,domain 2"/>
    <property type="match status" value="1"/>
</dbReference>
<dbReference type="SUPFAM" id="SSF48425">
    <property type="entry name" value="Sec7 domain"/>
    <property type="match status" value="1"/>
</dbReference>
<evidence type="ECO:0000256" key="1">
    <source>
        <dbReference type="SAM" id="MobiDB-lite"/>
    </source>
</evidence>
<dbReference type="eggNOG" id="KOG0929">
    <property type="taxonomic scope" value="Eukaryota"/>
</dbReference>
<evidence type="ECO:0000313" key="4">
    <source>
        <dbReference type="Proteomes" id="UP000007129"/>
    </source>
</evidence>
<dbReference type="EMBL" id="AHHD01000504">
    <property type="protein sequence ID" value="EKG10739.1"/>
    <property type="molecule type" value="Genomic_DNA"/>
</dbReference>
<gene>
    <name evidence="3" type="ORF">MPH_12122</name>
</gene>
<reference evidence="3 4" key="1">
    <citation type="journal article" date="2012" name="BMC Genomics">
        <title>Tools to kill: Genome of one of the most destructive plant pathogenic fungi Macrophomina phaseolina.</title>
        <authorList>
            <person name="Islam M.S."/>
            <person name="Haque M.S."/>
            <person name="Islam M.M."/>
            <person name="Emdad E.M."/>
            <person name="Halim A."/>
            <person name="Hossen Q.M.M."/>
            <person name="Hossain M.Z."/>
            <person name="Ahmed B."/>
            <person name="Rahim S."/>
            <person name="Rahman M.S."/>
            <person name="Alam M.M."/>
            <person name="Hou S."/>
            <person name="Wan X."/>
            <person name="Saito J.A."/>
            <person name="Alam M."/>
        </authorList>
    </citation>
    <scope>NUCLEOTIDE SEQUENCE [LARGE SCALE GENOMIC DNA]</scope>
    <source>
        <strain evidence="3 4">MS6</strain>
    </source>
</reference>
<name>K2RKQ2_MACPH</name>
<feature type="region of interest" description="Disordered" evidence="1">
    <location>
        <begin position="1121"/>
        <end position="1182"/>
    </location>
</feature>
<feature type="compositionally biased region" description="Basic and acidic residues" evidence="1">
    <location>
        <begin position="822"/>
        <end position="832"/>
    </location>
</feature>
<dbReference type="Pfam" id="PF15410">
    <property type="entry name" value="PH_9"/>
    <property type="match status" value="1"/>
</dbReference>
<feature type="compositionally biased region" description="Polar residues" evidence="1">
    <location>
        <begin position="536"/>
        <end position="546"/>
    </location>
</feature>
<feature type="compositionally biased region" description="Polar residues" evidence="1">
    <location>
        <begin position="1159"/>
        <end position="1182"/>
    </location>
</feature>
<dbReference type="VEuPathDB" id="FungiDB:MPH_12122"/>
<feature type="region of interest" description="Disordered" evidence="1">
    <location>
        <begin position="1425"/>
        <end position="1451"/>
    </location>
</feature>
<protein>
    <submittedName>
        <fullName evidence="3">SEC7-like protein</fullName>
    </submittedName>
</protein>
<feature type="region of interest" description="Disordered" evidence="1">
    <location>
        <begin position="1563"/>
        <end position="1610"/>
    </location>
</feature>
<dbReference type="InterPro" id="IPR000904">
    <property type="entry name" value="Sec7_dom"/>
</dbReference>
<comment type="caution">
    <text evidence="3">The sequence shown here is derived from an EMBL/GenBank/DDBJ whole genome shotgun (WGS) entry which is preliminary data.</text>
</comment>
<dbReference type="Pfam" id="PF01369">
    <property type="entry name" value="Sec7"/>
    <property type="match status" value="1"/>
</dbReference>
<feature type="compositionally biased region" description="Low complexity" evidence="1">
    <location>
        <begin position="341"/>
        <end position="362"/>
    </location>
</feature>